<comment type="caution">
    <text evidence="2">The sequence shown here is derived from an EMBL/GenBank/DDBJ whole genome shotgun (WGS) entry which is preliminary data.</text>
</comment>
<proteinExistence type="predicted"/>
<reference evidence="2 3" key="1">
    <citation type="submission" date="2015-02" db="EMBL/GenBank/DDBJ databases">
        <title>Improved understanding of the partial-nitritation anammox process through 23 genomes representing the majority of the microbial community.</title>
        <authorList>
            <person name="Speth D.R."/>
            <person name="In T Zandt M."/>
            <person name="Guerrero Cruz S."/>
            <person name="Jetten M.S."/>
            <person name="Dutilh B.E."/>
        </authorList>
    </citation>
    <scope>NUCLEOTIDE SEQUENCE [LARGE SCALE GENOMIC DNA]</scope>
    <source>
        <strain evidence="2">OLB20</strain>
    </source>
</reference>
<gene>
    <name evidence="2" type="ORF">TR69_WS6001000938</name>
</gene>
<dbReference type="EMBL" id="JYNZ01000003">
    <property type="protein sequence ID" value="KXK26915.1"/>
    <property type="molecule type" value="Genomic_DNA"/>
</dbReference>
<feature type="region of interest" description="Disordered" evidence="1">
    <location>
        <begin position="1"/>
        <end position="31"/>
    </location>
</feature>
<dbReference type="Proteomes" id="UP000070457">
    <property type="component" value="Unassembled WGS sequence"/>
</dbReference>
<name>A0A136LZ41_9BACT</name>
<protein>
    <submittedName>
        <fullName evidence="2">Uncharacterized protein</fullName>
    </submittedName>
</protein>
<evidence type="ECO:0000313" key="2">
    <source>
        <dbReference type="EMBL" id="KXK26915.1"/>
    </source>
</evidence>
<sequence length="60" mass="7183">MQVRRPLTFSQNTEKLMMSSDPTWRKTDRQEPRDIREDKVWVCTDKAYSTQSRYAGLCQL</sequence>
<organism evidence="2 3">
    <name type="scientific">candidate division WS6 bacterium OLB20</name>
    <dbReference type="NCBI Taxonomy" id="1617426"/>
    <lineage>
        <taxon>Bacteria</taxon>
        <taxon>Candidatus Dojkabacteria</taxon>
    </lineage>
</organism>
<accession>A0A136LZ41</accession>
<evidence type="ECO:0000313" key="3">
    <source>
        <dbReference type="Proteomes" id="UP000070457"/>
    </source>
</evidence>
<evidence type="ECO:0000256" key="1">
    <source>
        <dbReference type="SAM" id="MobiDB-lite"/>
    </source>
</evidence>
<dbReference type="AlphaFoldDB" id="A0A136LZ41"/>